<dbReference type="EMBL" id="JARKHS020030204">
    <property type="protein sequence ID" value="KAK8762326.1"/>
    <property type="molecule type" value="Genomic_DNA"/>
</dbReference>
<name>A0AAQ4DIN6_AMBAM</name>
<keyword evidence="2" id="KW-1185">Reference proteome</keyword>
<sequence length="83" mass="9357">MSEGIITLEGPVYLRGCTRIPIQPSCMDRLHQRRYIILMSVERPASENYAVSLQVPAMCPGDKCMAYTSMQTGHHVWFLVATV</sequence>
<gene>
    <name evidence="1" type="ORF">V5799_026408</name>
</gene>
<comment type="caution">
    <text evidence="1">The sequence shown here is derived from an EMBL/GenBank/DDBJ whole genome shotgun (WGS) entry which is preliminary data.</text>
</comment>
<evidence type="ECO:0000313" key="2">
    <source>
        <dbReference type="Proteomes" id="UP001321473"/>
    </source>
</evidence>
<reference evidence="1 2" key="1">
    <citation type="journal article" date="2023" name="Arcadia Sci">
        <title>De novo assembly of a long-read Amblyomma americanum tick genome.</title>
        <authorList>
            <person name="Chou S."/>
            <person name="Poskanzer K.E."/>
            <person name="Rollins M."/>
            <person name="Thuy-Boun P.S."/>
        </authorList>
    </citation>
    <scope>NUCLEOTIDE SEQUENCE [LARGE SCALE GENOMIC DNA]</scope>
    <source>
        <strain evidence="1">F_SG_1</strain>
        <tissue evidence="1">Salivary glands</tissue>
    </source>
</reference>
<proteinExistence type="predicted"/>
<dbReference type="AlphaFoldDB" id="A0AAQ4DIN6"/>
<accession>A0AAQ4DIN6</accession>
<evidence type="ECO:0000313" key="1">
    <source>
        <dbReference type="EMBL" id="KAK8762326.1"/>
    </source>
</evidence>
<organism evidence="1 2">
    <name type="scientific">Amblyomma americanum</name>
    <name type="common">Lone star tick</name>
    <dbReference type="NCBI Taxonomy" id="6943"/>
    <lineage>
        <taxon>Eukaryota</taxon>
        <taxon>Metazoa</taxon>
        <taxon>Ecdysozoa</taxon>
        <taxon>Arthropoda</taxon>
        <taxon>Chelicerata</taxon>
        <taxon>Arachnida</taxon>
        <taxon>Acari</taxon>
        <taxon>Parasitiformes</taxon>
        <taxon>Ixodida</taxon>
        <taxon>Ixodoidea</taxon>
        <taxon>Ixodidae</taxon>
        <taxon>Amblyomminae</taxon>
        <taxon>Amblyomma</taxon>
    </lineage>
</organism>
<protein>
    <submittedName>
        <fullName evidence="1">Uncharacterized protein</fullName>
    </submittedName>
</protein>
<dbReference type="Proteomes" id="UP001321473">
    <property type="component" value="Unassembled WGS sequence"/>
</dbReference>